<dbReference type="RefSeq" id="WP_186919002.1">
    <property type="nucleotide sequence ID" value="NZ_JACOPQ010000005.1"/>
</dbReference>
<name>A0A8J6JCL9_9FIRM</name>
<organism evidence="1 2">
    <name type="scientific">Lawsonibacter faecis</name>
    <dbReference type="NCBI Taxonomy" id="2763052"/>
    <lineage>
        <taxon>Bacteria</taxon>
        <taxon>Bacillati</taxon>
        <taxon>Bacillota</taxon>
        <taxon>Clostridia</taxon>
        <taxon>Eubacteriales</taxon>
        <taxon>Oscillospiraceae</taxon>
        <taxon>Lawsonibacter</taxon>
    </lineage>
</organism>
<gene>
    <name evidence="1" type="ORF">H8S62_08355</name>
</gene>
<keyword evidence="2" id="KW-1185">Reference proteome</keyword>
<reference evidence="1" key="1">
    <citation type="submission" date="2020-08" db="EMBL/GenBank/DDBJ databases">
        <title>Genome public.</title>
        <authorList>
            <person name="Liu C."/>
            <person name="Sun Q."/>
        </authorList>
    </citation>
    <scope>NUCLEOTIDE SEQUENCE</scope>
    <source>
        <strain evidence="1">NSJ-52</strain>
    </source>
</reference>
<sequence>MRDFKRAFDVPGAPSSFGRAGGALPKGGQVDSPLVYWSNGVKKEA</sequence>
<proteinExistence type="predicted"/>
<comment type="caution">
    <text evidence="1">The sequence shown here is derived from an EMBL/GenBank/DDBJ whole genome shotgun (WGS) entry which is preliminary data.</text>
</comment>
<dbReference type="AlphaFoldDB" id="A0A8J6JCL9"/>
<dbReference type="EMBL" id="JACOPQ010000005">
    <property type="protein sequence ID" value="MBC5737026.1"/>
    <property type="molecule type" value="Genomic_DNA"/>
</dbReference>
<dbReference type="Proteomes" id="UP000607645">
    <property type="component" value="Unassembled WGS sequence"/>
</dbReference>
<evidence type="ECO:0000313" key="2">
    <source>
        <dbReference type="Proteomes" id="UP000607645"/>
    </source>
</evidence>
<accession>A0A8J6JCL9</accession>
<evidence type="ECO:0000313" key="1">
    <source>
        <dbReference type="EMBL" id="MBC5737026.1"/>
    </source>
</evidence>
<protein>
    <submittedName>
        <fullName evidence="1">Uncharacterized protein</fullName>
    </submittedName>
</protein>